<protein>
    <recommendedName>
        <fullName evidence="3">Sialidase domain-containing protein</fullName>
    </recommendedName>
</protein>
<dbReference type="Proteomes" id="UP000051035">
    <property type="component" value="Unassembled WGS sequence"/>
</dbReference>
<accession>A0A0S8JLT5</accession>
<evidence type="ECO:0008006" key="3">
    <source>
        <dbReference type="Google" id="ProtNLM"/>
    </source>
</evidence>
<organism evidence="1 2">
    <name type="scientific">candidate division TA06 bacterium SM1_40</name>
    <dbReference type="NCBI Taxonomy" id="1703773"/>
    <lineage>
        <taxon>Bacteria</taxon>
        <taxon>Bacteria division TA06</taxon>
    </lineage>
</organism>
<sequence>MTGRRGKKNKRKGNAMKNYALLPVLAAAAMTALATWGVGLAGEAALSPLPQEQVEEAYPRVPTVFLEPHPGPAGPSLQRSTTAGWVNILINKDATQQVQNEQQVAVNPLDPDNLVAVWRDFRFGYRRVGYGYSFDGGLTWGEGLFEEPTWPWHSDPGVTVDADGNFHAVILSYNQSANTNGLFIFTSTDGGVTWGDPVTVVNGVPNVFEDKELMACDRTDGPHSGNLYVAWTRFYTTRILMARSIDGGQSFLDPIQVSDGTGVQWPVPLVGTDGEVYVAWVDYSPDRIALDVSYDGGATFGTDKVVTDVELGDGYINGDIWIFSYPAMDADITGGQYDGRLYVAYADYGPSWDVDIFFRYSTDGGTNWSAAHRLNDDPVANGCDQFHPWLTVDETGTVSVVWLDRRNDPYNLWMDCYVTQSTNGGLDWCPNVRVSTVSSDPTAGQLDAGLLGEYIGLAAVEGRMNPVWTDTRRGHQDVFTSRLFLNADVTVELTPDTTTVPQGEVLGYDVTIENQTAEPKTVWGRAIVLMPDGSPYQGNPVVEPKAIPLGPHQVRQTHIEHVVPNLAPTGWYIYIVQAGTPPDDIIYESSFEVEIVSADGR</sequence>
<name>A0A0S8JLT5_UNCT6</name>
<reference evidence="1 2" key="1">
    <citation type="journal article" date="2015" name="Microbiome">
        <title>Genomic resolution of linkages in carbon, nitrogen, and sulfur cycling among widespread estuary sediment bacteria.</title>
        <authorList>
            <person name="Baker B.J."/>
            <person name="Lazar C.S."/>
            <person name="Teske A.P."/>
            <person name="Dick G.J."/>
        </authorList>
    </citation>
    <scope>NUCLEOTIDE SEQUENCE [LARGE SCALE GENOMIC DNA]</scope>
    <source>
        <strain evidence="1">SM1_40</strain>
    </source>
</reference>
<proteinExistence type="predicted"/>
<evidence type="ECO:0000313" key="1">
    <source>
        <dbReference type="EMBL" id="KPL10687.1"/>
    </source>
</evidence>
<evidence type="ECO:0000313" key="2">
    <source>
        <dbReference type="Proteomes" id="UP000051035"/>
    </source>
</evidence>
<dbReference type="EMBL" id="LJVA01000015">
    <property type="protein sequence ID" value="KPL10687.1"/>
    <property type="molecule type" value="Genomic_DNA"/>
</dbReference>
<dbReference type="InterPro" id="IPR036278">
    <property type="entry name" value="Sialidase_sf"/>
</dbReference>
<dbReference type="AlphaFoldDB" id="A0A0S8JLT5"/>
<gene>
    <name evidence="1" type="ORF">AMJ71_02310</name>
</gene>
<dbReference type="Gene3D" id="2.120.10.10">
    <property type="match status" value="2"/>
</dbReference>
<dbReference type="SUPFAM" id="SSF50939">
    <property type="entry name" value="Sialidases"/>
    <property type="match status" value="2"/>
</dbReference>
<dbReference type="CDD" id="cd15482">
    <property type="entry name" value="Sialidase_non-viral"/>
    <property type="match status" value="2"/>
</dbReference>
<comment type="caution">
    <text evidence="1">The sequence shown here is derived from an EMBL/GenBank/DDBJ whole genome shotgun (WGS) entry which is preliminary data.</text>
</comment>